<organism evidence="7 8">
    <name type="scientific">Wolbachia pipientis</name>
    <dbReference type="NCBI Taxonomy" id="955"/>
    <lineage>
        <taxon>Bacteria</taxon>
        <taxon>Pseudomonadati</taxon>
        <taxon>Pseudomonadota</taxon>
        <taxon>Alphaproteobacteria</taxon>
        <taxon>Rickettsiales</taxon>
        <taxon>Anaplasmataceae</taxon>
        <taxon>Wolbachieae</taxon>
        <taxon>Wolbachia</taxon>
    </lineage>
</organism>
<evidence type="ECO:0000256" key="3">
    <source>
        <dbReference type="ARBA" id="ARBA00022692"/>
    </source>
</evidence>
<feature type="transmembrane region" description="Helical" evidence="6">
    <location>
        <begin position="144"/>
        <end position="164"/>
    </location>
</feature>
<keyword evidence="4 6" id="KW-1133">Transmembrane helix</keyword>
<evidence type="ECO:0000256" key="6">
    <source>
        <dbReference type="RuleBase" id="RU004379"/>
    </source>
</evidence>
<evidence type="ECO:0000313" key="8">
    <source>
        <dbReference type="Proteomes" id="UP000515744"/>
    </source>
</evidence>
<dbReference type="AlphaFoldDB" id="A0A7G5C8N2"/>
<reference evidence="7 8" key="2">
    <citation type="journal article" date="2020" name="Mol. Biol. Evol.">
        <title>Life and death of selfish genes: comparative genomics reveals the dynamic evolution of cytoplasmic incompatibility.</title>
        <authorList>
            <person name="Martinez J."/>
            <person name="Klasson L."/>
            <person name="Welch J."/>
            <person name="Jiggins F.M."/>
        </authorList>
    </citation>
    <scope>NUCLEOTIDE SEQUENCE [LARGE SCALE GENOMIC DNA]</scope>
    <source>
        <strain evidence="7">WStv</strain>
    </source>
</reference>
<feature type="transmembrane region" description="Helical" evidence="6">
    <location>
        <begin position="170"/>
        <end position="189"/>
    </location>
</feature>
<evidence type="ECO:0000256" key="2">
    <source>
        <dbReference type="ARBA" id="ARBA00010350"/>
    </source>
</evidence>
<comment type="similarity">
    <text evidence="2 6">Belongs to the BI1 family.</text>
</comment>
<evidence type="ECO:0000256" key="4">
    <source>
        <dbReference type="ARBA" id="ARBA00022989"/>
    </source>
</evidence>
<gene>
    <name evidence="7" type="ORF">HC358_00055</name>
</gene>
<evidence type="ECO:0000256" key="5">
    <source>
        <dbReference type="ARBA" id="ARBA00023136"/>
    </source>
</evidence>
<dbReference type="Pfam" id="PF01027">
    <property type="entry name" value="Bax1-I"/>
    <property type="match status" value="1"/>
</dbReference>
<dbReference type="EMBL" id="CP050531">
    <property type="protein sequence ID" value="QMV45566.1"/>
    <property type="molecule type" value="Genomic_DNA"/>
</dbReference>
<evidence type="ECO:0000313" key="7">
    <source>
        <dbReference type="EMBL" id="QMV45566.1"/>
    </source>
</evidence>
<dbReference type="GO" id="GO:0005886">
    <property type="term" value="C:plasma membrane"/>
    <property type="evidence" value="ECO:0007669"/>
    <property type="project" value="TreeGrafter"/>
</dbReference>
<keyword evidence="3 6" id="KW-0812">Transmembrane</keyword>
<feature type="transmembrane region" description="Helical" evidence="6">
    <location>
        <begin position="210"/>
        <end position="230"/>
    </location>
</feature>
<protein>
    <submittedName>
        <fullName evidence="7">Bax inhibitor-1/YccA family protein</fullName>
    </submittedName>
</protein>
<dbReference type="PANTHER" id="PTHR23291">
    <property type="entry name" value="BAX INHIBITOR-RELATED"/>
    <property type="match status" value="1"/>
</dbReference>
<feature type="transmembrane region" description="Helical" evidence="6">
    <location>
        <begin position="58"/>
        <end position="76"/>
    </location>
</feature>
<keyword evidence="5 6" id="KW-0472">Membrane</keyword>
<accession>A0A7G5C8N2</accession>
<sequence>MSYMRNEQDIRSQGVYYSAGLRSYLTKVYNYMALALGVTGLVAFLTVFSGLFQVIHSNPVLSLVIIFSPAALVIYMRYRIQHLSAQSAVTIFFSFSVLMGLSLSYIFIVYTAENIARAFFITSIMFGSMALYGNTTKRDLTSMGSFLIMGVLGIIIASIVNLFLGSSPLYFAISFISVIVFTLLTAYDAQRIKDVYYRYNDGSEVATTKLAMLGATDLYFNFINIFLNLLRLLNLFNNRD</sequence>
<dbReference type="CDD" id="cd10432">
    <property type="entry name" value="BI-1-like_bacterial"/>
    <property type="match status" value="1"/>
</dbReference>
<dbReference type="InterPro" id="IPR006214">
    <property type="entry name" value="Bax_inhibitor_1-related"/>
</dbReference>
<dbReference type="PANTHER" id="PTHR23291:SF50">
    <property type="entry name" value="PROTEIN LIFEGUARD 4"/>
    <property type="match status" value="1"/>
</dbReference>
<dbReference type="RefSeq" id="WP_182158860.1">
    <property type="nucleotide sequence ID" value="NZ_CP050531.1"/>
</dbReference>
<feature type="transmembrane region" description="Helical" evidence="6">
    <location>
        <begin position="114"/>
        <end position="132"/>
    </location>
</feature>
<reference evidence="8" key="1">
    <citation type="journal article" date="2020" name="Mol. Biol.">
        <title>Life and death of selfish genes: comparative genomics reveals the dynamic evolution of cytoplasmic incompatibility.</title>
        <authorList>
            <person name="Martinez J."/>
            <person name="Klasson L."/>
            <person name="Welch J."/>
            <person name="Jiggins F.M."/>
        </authorList>
    </citation>
    <scope>NUCLEOTIDE SEQUENCE [LARGE SCALE GENOMIC DNA]</scope>
</reference>
<feature type="transmembrane region" description="Helical" evidence="6">
    <location>
        <begin position="88"/>
        <end position="108"/>
    </location>
</feature>
<name>A0A7G5C8N2_WOLPI</name>
<comment type="subcellular location">
    <subcellularLocation>
        <location evidence="1">Membrane</location>
        <topology evidence="1">Multi-pass membrane protein</topology>
    </subcellularLocation>
</comment>
<feature type="transmembrane region" description="Helical" evidence="6">
    <location>
        <begin position="31"/>
        <end position="52"/>
    </location>
</feature>
<dbReference type="Proteomes" id="UP000515744">
    <property type="component" value="Chromosome"/>
</dbReference>
<evidence type="ECO:0000256" key="1">
    <source>
        <dbReference type="ARBA" id="ARBA00004141"/>
    </source>
</evidence>
<proteinExistence type="inferred from homology"/>